<keyword evidence="12" id="KW-1185">Reference proteome</keyword>
<feature type="binding site" evidence="10">
    <location>
        <position position="92"/>
    </location>
    <ligand>
        <name>Zn(2+)</name>
        <dbReference type="ChEBI" id="CHEBI:29105"/>
    </ligand>
</feature>
<evidence type="ECO:0000256" key="6">
    <source>
        <dbReference type="ARBA" id="ARBA00031828"/>
    </source>
</evidence>
<dbReference type="InterPro" id="IPR023214">
    <property type="entry name" value="HAD_sf"/>
</dbReference>
<dbReference type="NCBIfam" id="TIGR01656">
    <property type="entry name" value="Histidinol-ppas"/>
    <property type="match status" value="1"/>
</dbReference>
<keyword evidence="10" id="KW-0460">Magnesium</keyword>
<proteinExistence type="inferred from homology"/>
<feature type="binding site" evidence="10">
    <location>
        <position position="134"/>
    </location>
    <ligand>
        <name>Mg(2+)</name>
        <dbReference type="ChEBI" id="CHEBI:18420"/>
    </ligand>
</feature>
<evidence type="ECO:0000313" key="11">
    <source>
        <dbReference type="EMBL" id="MDJ1499983.1"/>
    </source>
</evidence>
<keyword evidence="5 7" id="KW-0119">Carbohydrate metabolism</keyword>
<dbReference type="NCBIfam" id="TIGR01662">
    <property type="entry name" value="HAD-SF-IIIA"/>
    <property type="match status" value="1"/>
</dbReference>
<dbReference type="Proteomes" id="UP001232063">
    <property type="component" value="Unassembled WGS sequence"/>
</dbReference>
<evidence type="ECO:0000256" key="3">
    <source>
        <dbReference type="ARBA" id="ARBA00022723"/>
    </source>
</evidence>
<dbReference type="GO" id="GO:0005737">
    <property type="term" value="C:cytoplasm"/>
    <property type="evidence" value="ECO:0007669"/>
    <property type="project" value="UniProtKB-SubCell"/>
</dbReference>
<evidence type="ECO:0000256" key="5">
    <source>
        <dbReference type="ARBA" id="ARBA00023277"/>
    </source>
</evidence>
<feature type="binding site" evidence="10">
    <location>
        <position position="105"/>
    </location>
    <ligand>
        <name>Zn(2+)</name>
        <dbReference type="ChEBI" id="CHEBI:29105"/>
    </ligand>
</feature>
<dbReference type="InterPro" id="IPR006549">
    <property type="entry name" value="HAD-SF_hydro_IIIA"/>
</dbReference>
<protein>
    <recommendedName>
        <fullName evidence="6 7">D,D-heptose 1,7-bisphosphate phosphatase</fullName>
        <ecNumber evidence="7">3.1.3.-</ecNumber>
    </recommendedName>
</protein>
<dbReference type="EC" id="3.1.3.-" evidence="7"/>
<evidence type="ECO:0000256" key="4">
    <source>
        <dbReference type="ARBA" id="ARBA00022801"/>
    </source>
</evidence>
<dbReference type="RefSeq" id="WP_314509518.1">
    <property type="nucleotide sequence ID" value="NZ_JASJOU010000001.1"/>
</dbReference>
<feature type="site" description="Stabilizes the phosphoryl group" evidence="9">
    <location>
        <position position="109"/>
    </location>
</feature>
<dbReference type="InterPro" id="IPR006543">
    <property type="entry name" value="Histidinol-phos"/>
</dbReference>
<feature type="binding site" evidence="10">
    <location>
        <position position="9"/>
    </location>
    <ligand>
        <name>Mg(2+)</name>
        <dbReference type="ChEBI" id="CHEBI:18420"/>
    </ligand>
</feature>
<evidence type="ECO:0000256" key="9">
    <source>
        <dbReference type="PIRSR" id="PIRSR004682-3"/>
    </source>
</evidence>
<keyword evidence="3 10" id="KW-0479">Metal-binding</keyword>
<comment type="caution">
    <text evidence="11">The sequence shown here is derived from an EMBL/GenBank/DDBJ whole genome shotgun (WGS) entry which is preliminary data.</text>
</comment>
<feature type="binding site" evidence="10">
    <location>
        <position position="11"/>
    </location>
    <ligand>
        <name>Mg(2+)</name>
        <dbReference type="ChEBI" id="CHEBI:18420"/>
    </ligand>
</feature>
<name>A0AAE3UEX0_9BACT</name>
<dbReference type="EMBL" id="JASJOU010000001">
    <property type="protein sequence ID" value="MDJ1499983.1"/>
    <property type="molecule type" value="Genomic_DNA"/>
</dbReference>
<comment type="subcellular location">
    <subcellularLocation>
        <location evidence="1 7">Cytoplasm</location>
    </subcellularLocation>
</comment>
<keyword evidence="2 7" id="KW-0963">Cytoplasm</keyword>
<dbReference type="SUPFAM" id="SSF56784">
    <property type="entry name" value="HAD-like"/>
    <property type="match status" value="1"/>
</dbReference>
<feature type="binding site" evidence="10">
    <location>
        <position position="90"/>
    </location>
    <ligand>
        <name>Zn(2+)</name>
        <dbReference type="ChEBI" id="CHEBI:29105"/>
    </ligand>
</feature>
<comment type="cofactor">
    <cofactor evidence="10">
        <name>Zn(2+)</name>
        <dbReference type="ChEBI" id="CHEBI:29105"/>
    </cofactor>
</comment>
<feature type="active site" description="Nucleophile" evidence="8">
    <location>
        <position position="11"/>
    </location>
</feature>
<evidence type="ECO:0000256" key="2">
    <source>
        <dbReference type="ARBA" id="ARBA00022490"/>
    </source>
</evidence>
<dbReference type="GO" id="GO:0046872">
    <property type="term" value="F:metal ion binding"/>
    <property type="evidence" value="ECO:0007669"/>
    <property type="project" value="UniProtKB-KW"/>
</dbReference>
<feature type="binding site" evidence="10">
    <location>
        <position position="107"/>
    </location>
    <ligand>
        <name>Zn(2+)</name>
        <dbReference type="ChEBI" id="CHEBI:29105"/>
    </ligand>
</feature>
<feature type="site" description="Contributes to substrate recognition" evidence="9">
    <location>
        <position position="108"/>
    </location>
</feature>
<comment type="similarity">
    <text evidence="7">Belongs to the gmhB family.</text>
</comment>
<gene>
    <name evidence="11" type="ORF">QNI22_04980</name>
</gene>
<sequence>MQHRAIFLDKDGTLIQDIPYNVDPSKISLLDGVQEGLRELAAKGFLLIVISNQAGVAHGHFTIESLEDVKTKIKHLLSPEEVTVHGFYFCPHHPDGAVSAYAILCECRKPRPGMLLEAAKDFDINLSESWMIGDILHDIEAGKAAGCHTILIDNGNETEWVLTPERTPEFTAKDFREAVSYILTSQTTSYK</sequence>
<dbReference type="AlphaFoldDB" id="A0AAE3UEX0"/>
<dbReference type="PANTHER" id="PTHR42891">
    <property type="entry name" value="D-GLYCERO-BETA-D-MANNO-HEPTOSE-1,7-BISPHOSPHATE 7-PHOSPHATASE"/>
    <property type="match status" value="1"/>
</dbReference>
<dbReference type="Pfam" id="PF13242">
    <property type="entry name" value="Hydrolase_like"/>
    <property type="match status" value="1"/>
</dbReference>
<feature type="site" description="Stabilizes the phosphoryl group" evidence="9">
    <location>
        <position position="51"/>
    </location>
</feature>
<dbReference type="PANTHER" id="PTHR42891:SF1">
    <property type="entry name" value="D-GLYCERO-BETA-D-MANNO-HEPTOSE-1,7-BISPHOSPHATE 7-PHOSPHATASE"/>
    <property type="match status" value="1"/>
</dbReference>
<evidence type="ECO:0000256" key="7">
    <source>
        <dbReference type="PIRNR" id="PIRNR004682"/>
    </source>
</evidence>
<comment type="cofactor">
    <cofactor evidence="10">
        <name>Mg(2+)</name>
        <dbReference type="ChEBI" id="CHEBI:18420"/>
    </cofactor>
</comment>
<keyword evidence="10" id="KW-0862">Zinc</keyword>
<accession>A0AAE3UEX0</accession>
<keyword evidence="4 7" id="KW-0378">Hydrolase</keyword>
<dbReference type="Gene3D" id="3.40.50.1000">
    <property type="entry name" value="HAD superfamily/HAD-like"/>
    <property type="match status" value="1"/>
</dbReference>
<evidence type="ECO:0000256" key="10">
    <source>
        <dbReference type="PIRSR" id="PIRSR004682-4"/>
    </source>
</evidence>
<dbReference type="PIRSF" id="PIRSF004682">
    <property type="entry name" value="GmhB"/>
    <property type="match status" value="1"/>
</dbReference>
<evidence type="ECO:0000256" key="8">
    <source>
        <dbReference type="PIRSR" id="PIRSR004682-1"/>
    </source>
</evidence>
<organism evidence="11 12">
    <name type="scientific">Xanthocytophaga agilis</name>
    <dbReference type="NCBI Taxonomy" id="3048010"/>
    <lineage>
        <taxon>Bacteria</taxon>
        <taxon>Pseudomonadati</taxon>
        <taxon>Bacteroidota</taxon>
        <taxon>Cytophagia</taxon>
        <taxon>Cytophagales</taxon>
        <taxon>Rhodocytophagaceae</taxon>
        <taxon>Xanthocytophaga</taxon>
    </lineage>
</organism>
<feature type="active site" description="Nucleophile" evidence="8">
    <location>
        <position position="9"/>
    </location>
</feature>
<dbReference type="InterPro" id="IPR036412">
    <property type="entry name" value="HAD-like_sf"/>
</dbReference>
<dbReference type="InterPro" id="IPR004446">
    <property type="entry name" value="Heptose_bisP_phosphatase"/>
</dbReference>
<dbReference type="CDD" id="cd07503">
    <property type="entry name" value="HAD_HisB-N"/>
    <property type="match status" value="1"/>
</dbReference>
<evidence type="ECO:0000256" key="1">
    <source>
        <dbReference type="ARBA" id="ARBA00004496"/>
    </source>
</evidence>
<evidence type="ECO:0000313" key="12">
    <source>
        <dbReference type="Proteomes" id="UP001232063"/>
    </source>
</evidence>
<dbReference type="GO" id="GO:0005975">
    <property type="term" value="P:carbohydrate metabolic process"/>
    <property type="evidence" value="ECO:0007669"/>
    <property type="project" value="InterPro"/>
</dbReference>
<dbReference type="GO" id="GO:0016791">
    <property type="term" value="F:phosphatase activity"/>
    <property type="evidence" value="ECO:0007669"/>
    <property type="project" value="InterPro"/>
</dbReference>
<reference evidence="11" key="1">
    <citation type="submission" date="2023-05" db="EMBL/GenBank/DDBJ databases">
        <authorList>
            <person name="Zhang X."/>
        </authorList>
    </citation>
    <scope>NUCLEOTIDE SEQUENCE</scope>
    <source>
        <strain evidence="11">BD1B2-1</strain>
    </source>
</reference>